<proteinExistence type="predicted"/>
<evidence type="ECO:0000313" key="4">
    <source>
        <dbReference type="EMBL" id="CAB4658833.1"/>
    </source>
</evidence>
<dbReference type="EMBL" id="CAFBQZ010000017">
    <property type="protein sequence ID" value="CAB5071092.1"/>
    <property type="molecule type" value="Genomic_DNA"/>
</dbReference>
<keyword evidence="1" id="KW-0175">Coiled coil</keyword>
<reference evidence="6" key="1">
    <citation type="submission" date="2020-05" db="EMBL/GenBank/DDBJ databases">
        <authorList>
            <person name="Chiriac C."/>
            <person name="Salcher M."/>
            <person name="Ghai R."/>
            <person name="Kavagutti S V."/>
        </authorList>
    </citation>
    <scope>NUCLEOTIDE SEQUENCE</scope>
</reference>
<evidence type="ECO:0000256" key="2">
    <source>
        <dbReference type="ARBA" id="ARBA00023172"/>
    </source>
</evidence>
<dbReference type="InterPro" id="IPR003798">
    <property type="entry name" value="DNA_recombination_RmuC"/>
</dbReference>
<organism evidence="6">
    <name type="scientific">freshwater metagenome</name>
    <dbReference type="NCBI Taxonomy" id="449393"/>
    <lineage>
        <taxon>unclassified sequences</taxon>
        <taxon>metagenomes</taxon>
        <taxon>ecological metagenomes</taxon>
    </lineage>
</organism>
<protein>
    <submittedName>
        <fullName evidence="6">Unannotated protein</fullName>
    </submittedName>
</protein>
<sequence length="383" mass="41547">MTISIGVICLIVGALIGFLIARVRSAGAQAQLSAAKGSITTLEKQIATMQSAQTETTRVTAELEAMKKSVETLASQAREADRSRIAAEQDIRKDLTNMAVTNKSLLDETTKIAGALSSSQTRGKFGEAQLEQLLENAGLIEGEHFTRQKSISDNDEKIGIPDVSISLPGSSVLFIDSKFPFERILDAFEEKDADRREALIVEHAKDLLKHVDALAKRGYADKDSSPNFVVLFAPFESILTEALRVDSRLLEKAFSKGVTIATPTTMMALLRTVGYIFSRNRLAESATEIQELAGTFLKNVASLHSKIVTVGDRLKSTLKAYNEMIPTAESTVLSPAKKIMNLGVSGSALKGFPEVSENVRSLKSNLALDAPDEIIDVDDDEEE</sequence>
<evidence type="ECO:0000313" key="3">
    <source>
        <dbReference type="EMBL" id="CAB4592001.1"/>
    </source>
</evidence>
<evidence type="ECO:0000313" key="6">
    <source>
        <dbReference type="EMBL" id="CAB5071092.1"/>
    </source>
</evidence>
<dbReference type="EMBL" id="CAEZWS010000009">
    <property type="protein sequence ID" value="CAB4658833.1"/>
    <property type="molecule type" value="Genomic_DNA"/>
</dbReference>
<dbReference type="AlphaFoldDB" id="A0A6J7V0V3"/>
<dbReference type="PANTHER" id="PTHR30563">
    <property type="entry name" value="DNA RECOMBINATION PROTEIN RMUC"/>
    <property type="match status" value="1"/>
</dbReference>
<dbReference type="EMBL" id="CAEZXT010000003">
    <property type="protein sequence ID" value="CAB4688389.1"/>
    <property type="molecule type" value="Genomic_DNA"/>
</dbReference>
<dbReference type="PANTHER" id="PTHR30563:SF0">
    <property type="entry name" value="DNA RECOMBINATION PROTEIN RMUC"/>
    <property type="match status" value="1"/>
</dbReference>
<evidence type="ECO:0000256" key="1">
    <source>
        <dbReference type="ARBA" id="ARBA00023054"/>
    </source>
</evidence>
<evidence type="ECO:0000313" key="5">
    <source>
        <dbReference type="EMBL" id="CAB4688389.1"/>
    </source>
</evidence>
<gene>
    <name evidence="3" type="ORF">UFOPK1773_00887</name>
    <name evidence="4" type="ORF">UFOPK2288_00295</name>
    <name evidence="5" type="ORF">UFOPK2589_00096</name>
    <name evidence="6" type="ORF">UFOPK4372_00380</name>
</gene>
<keyword evidence="2" id="KW-0233">DNA recombination</keyword>
<name>A0A6J7V0V3_9ZZZZ</name>
<dbReference type="Pfam" id="PF02646">
    <property type="entry name" value="RmuC"/>
    <property type="match status" value="1"/>
</dbReference>
<accession>A0A6J7V0V3</accession>
<dbReference type="EMBL" id="CAEZUA010000058">
    <property type="protein sequence ID" value="CAB4592001.1"/>
    <property type="molecule type" value="Genomic_DNA"/>
</dbReference>
<dbReference type="GO" id="GO:0006310">
    <property type="term" value="P:DNA recombination"/>
    <property type="evidence" value="ECO:0007669"/>
    <property type="project" value="UniProtKB-KW"/>
</dbReference>